<protein>
    <submittedName>
        <fullName evidence="1">Uncharacterized protein</fullName>
    </submittedName>
</protein>
<dbReference type="Ensembl" id="ENSCCRT00015068927.1">
    <property type="protein sequence ID" value="ENSCCRP00015066748.1"/>
    <property type="gene ID" value="ENSCCRG00015027188.1"/>
</dbReference>
<organism evidence="1 2">
    <name type="scientific">Cyprinus carpio</name>
    <name type="common">Common carp</name>
    <dbReference type="NCBI Taxonomy" id="7962"/>
    <lineage>
        <taxon>Eukaryota</taxon>
        <taxon>Metazoa</taxon>
        <taxon>Chordata</taxon>
        <taxon>Craniata</taxon>
        <taxon>Vertebrata</taxon>
        <taxon>Euteleostomi</taxon>
        <taxon>Actinopterygii</taxon>
        <taxon>Neopterygii</taxon>
        <taxon>Teleostei</taxon>
        <taxon>Ostariophysi</taxon>
        <taxon>Cypriniformes</taxon>
        <taxon>Cyprinidae</taxon>
        <taxon>Cyprininae</taxon>
        <taxon>Cyprinus</taxon>
    </lineage>
</organism>
<evidence type="ECO:0000313" key="2">
    <source>
        <dbReference type="Proteomes" id="UP000694700"/>
    </source>
</evidence>
<proteinExistence type="predicted"/>
<sequence length="128" mass="14598">TKYPNAVPTRQHATSDTAFYSHCFSLLGILKRRSLFVFSISLKDLEGNCVNRTVLAHLSTHSLLEGESLPRRCSDVEHESMKVCATTDRQASVMLLLWMSNTNCGFLITFTQNRRGRLWRAENVLMTF</sequence>
<dbReference type="Ensembl" id="ENSCCRT00020115279.1">
    <property type="protein sequence ID" value="ENSCCRP00020105552.1"/>
    <property type="gene ID" value="ENSCCRG00020048132.1"/>
</dbReference>
<name>A0A8C1WIE2_CYPCA</name>
<dbReference type="AlphaFoldDB" id="A0A8C1WIE2"/>
<evidence type="ECO:0000313" key="1">
    <source>
        <dbReference type="Ensembl" id="ENSCCRP00015066748.1"/>
    </source>
</evidence>
<reference evidence="1" key="1">
    <citation type="submission" date="2025-05" db="UniProtKB">
        <authorList>
            <consortium name="Ensembl"/>
        </authorList>
    </citation>
    <scope>IDENTIFICATION</scope>
</reference>
<dbReference type="Proteomes" id="UP000694701">
    <property type="component" value="Unplaced"/>
</dbReference>
<dbReference type="Proteomes" id="UP000694700">
    <property type="component" value="Unplaced"/>
</dbReference>
<accession>A0A8C1WIE2</accession>